<comment type="caution">
    <text evidence="1">The sequence shown here is derived from an EMBL/GenBank/DDBJ whole genome shotgun (WGS) entry which is preliminary data.</text>
</comment>
<evidence type="ECO:0000313" key="2">
    <source>
        <dbReference type="Proteomes" id="UP000499080"/>
    </source>
</evidence>
<proteinExistence type="predicted"/>
<protein>
    <submittedName>
        <fullName evidence="1">Uncharacterized protein</fullName>
    </submittedName>
</protein>
<evidence type="ECO:0000313" key="1">
    <source>
        <dbReference type="EMBL" id="GBM32295.1"/>
    </source>
</evidence>
<name>A0A4Y2EWK9_ARAVE</name>
<organism evidence="1 2">
    <name type="scientific">Araneus ventricosus</name>
    <name type="common">Orbweaver spider</name>
    <name type="synonym">Epeira ventricosa</name>
    <dbReference type="NCBI Taxonomy" id="182803"/>
    <lineage>
        <taxon>Eukaryota</taxon>
        <taxon>Metazoa</taxon>
        <taxon>Ecdysozoa</taxon>
        <taxon>Arthropoda</taxon>
        <taxon>Chelicerata</taxon>
        <taxon>Arachnida</taxon>
        <taxon>Araneae</taxon>
        <taxon>Araneomorphae</taxon>
        <taxon>Entelegynae</taxon>
        <taxon>Araneoidea</taxon>
        <taxon>Araneidae</taxon>
        <taxon>Araneus</taxon>
    </lineage>
</organism>
<sequence>MRRTTREQASLCSNLRRTLAGAHLTLNVRFNAHEASIQTGSSNEIMFQTRNPPIPKLGSYHQAIATFLTMQKKQKKHQPNSGLEG</sequence>
<accession>A0A4Y2EWK9</accession>
<dbReference type="EMBL" id="BGPR01000704">
    <property type="protein sequence ID" value="GBM32295.1"/>
    <property type="molecule type" value="Genomic_DNA"/>
</dbReference>
<reference evidence="1 2" key="1">
    <citation type="journal article" date="2019" name="Sci. Rep.">
        <title>Orb-weaving spider Araneus ventricosus genome elucidates the spidroin gene catalogue.</title>
        <authorList>
            <person name="Kono N."/>
            <person name="Nakamura H."/>
            <person name="Ohtoshi R."/>
            <person name="Moran D.A.P."/>
            <person name="Shinohara A."/>
            <person name="Yoshida Y."/>
            <person name="Fujiwara M."/>
            <person name="Mori M."/>
            <person name="Tomita M."/>
            <person name="Arakawa K."/>
        </authorList>
    </citation>
    <scope>NUCLEOTIDE SEQUENCE [LARGE SCALE GENOMIC DNA]</scope>
</reference>
<gene>
    <name evidence="1" type="ORF">AVEN_71552_1</name>
</gene>
<dbReference type="Proteomes" id="UP000499080">
    <property type="component" value="Unassembled WGS sequence"/>
</dbReference>
<keyword evidence="2" id="KW-1185">Reference proteome</keyword>
<dbReference type="AlphaFoldDB" id="A0A4Y2EWK9"/>